<keyword evidence="3 8" id="KW-0732">Signal</keyword>
<evidence type="ECO:0000256" key="7">
    <source>
        <dbReference type="SAM" id="Phobius"/>
    </source>
</evidence>
<evidence type="ECO:0000313" key="11">
    <source>
        <dbReference type="EMBL" id="KAK7340939.1"/>
    </source>
</evidence>
<accession>A0AAN9QMC1</accession>
<sequence>MKPLLHPYSVLFFRLFIFISINIPTSLCTNHSQYRNCSNSFSCGNSVSELKYPFWGGNRNRYCGKPNLELKCEGSVPKITINSIKYRVLLWDSTTQTLILARDDYWDNICVSDIKNNTFDNTPFQYNGALENVTLFYDCASSPNLPDMFEVNCSAGKIVYYVLGFSYSLFCTNVVFPIFATQASFVSGNRSINYALDVGFGLKWMGNYEECNTCIASLGECGFDDGGFICFCKDGPRSTSCASQTSRM</sequence>
<dbReference type="PANTHER" id="PTHR33138">
    <property type="entry name" value="OS01G0690200 PROTEIN"/>
    <property type="match status" value="1"/>
</dbReference>
<dbReference type="InterPro" id="IPR025287">
    <property type="entry name" value="WAK_GUB"/>
</dbReference>
<keyword evidence="7" id="KW-0812">Transmembrane</keyword>
<reference evidence="11 12" key="1">
    <citation type="submission" date="2024-01" db="EMBL/GenBank/DDBJ databases">
        <title>The genomes of 5 underutilized Papilionoideae crops provide insights into root nodulation and disease resistanc.</title>
        <authorList>
            <person name="Jiang F."/>
        </authorList>
    </citation>
    <scope>NUCLEOTIDE SEQUENCE [LARGE SCALE GENOMIC DNA]</scope>
    <source>
        <strain evidence="11">LVBAO_FW01</strain>
        <tissue evidence="11">Leaves</tissue>
    </source>
</reference>
<evidence type="ECO:0000313" key="12">
    <source>
        <dbReference type="Proteomes" id="UP001367508"/>
    </source>
</evidence>
<evidence type="ECO:0000256" key="8">
    <source>
        <dbReference type="SAM" id="SignalP"/>
    </source>
</evidence>
<name>A0AAN9QMC1_CANGL</name>
<evidence type="ECO:0000256" key="5">
    <source>
        <dbReference type="ARBA" id="ARBA00047899"/>
    </source>
</evidence>
<keyword evidence="7" id="KW-0472">Membrane</keyword>
<dbReference type="InterPro" id="IPR032872">
    <property type="entry name" value="WAK_assoc_C"/>
</dbReference>
<dbReference type="EMBL" id="JAYMYQ010000004">
    <property type="protein sequence ID" value="KAK7340939.1"/>
    <property type="molecule type" value="Genomic_DNA"/>
</dbReference>
<proteinExistence type="predicted"/>
<feature type="transmembrane region" description="Helical" evidence="7">
    <location>
        <begin position="158"/>
        <end position="180"/>
    </location>
</feature>
<keyword evidence="12" id="KW-1185">Reference proteome</keyword>
<evidence type="ECO:0000256" key="1">
    <source>
        <dbReference type="ARBA" id="ARBA00004167"/>
    </source>
</evidence>
<evidence type="ECO:0000256" key="6">
    <source>
        <dbReference type="ARBA" id="ARBA00048679"/>
    </source>
</evidence>
<evidence type="ECO:0000256" key="3">
    <source>
        <dbReference type="ARBA" id="ARBA00022729"/>
    </source>
</evidence>
<feature type="domain" description="Wall-associated receptor kinase C-terminal" evidence="10">
    <location>
        <begin position="171"/>
        <end position="235"/>
    </location>
</feature>
<dbReference type="Pfam" id="PF14380">
    <property type="entry name" value="WAK_assoc"/>
    <property type="match status" value="1"/>
</dbReference>
<dbReference type="PANTHER" id="PTHR33138:SF72">
    <property type="entry name" value="WALL-ASSOCIATED RECEPTOR KINASE CARBOXY-TERMINAL PROTEIN"/>
    <property type="match status" value="1"/>
</dbReference>
<keyword evidence="7" id="KW-1133">Transmembrane helix</keyword>
<feature type="domain" description="Wall-associated receptor kinase galacturonan-binding" evidence="9">
    <location>
        <begin position="37"/>
        <end position="101"/>
    </location>
</feature>
<evidence type="ECO:0000259" key="10">
    <source>
        <dbReference type="Pfam" id="PF14380"/>
    </source>
</evidence>
<evidence type="ECO:0000256" key="2">
    <source>
        <dbReference type="ARBA" id="ARBA00012513"/>
    </source>
</evidence>
<dbReference type="Proteomes" id="UP001367508">
    <property type="component" value="Unassembled WGS sequence"/>
</dbReference>
<comment type="caution">
    <text evidence="11">The sequence shown here is derived from an EMBL/GenBank/DDBJ whole genome shotgun (WGS) entry which is preliminary data.</text>
</comment>
<dbReference type="GO" id="GO:0004674">
    <property type="term" value="F:protein serine/threonine kinase activity"/>
    <property type="evidence" value="ECO:0007669"/>
    <property type="project" value="UniProtKB-EC"/>
</dbReference>
<gene>
    <name evidence="11" type="ORF">VNO77_21657</name>
</gene>
<organism evidence="11 12">
    <name type="scientific">Canavalia gladiata</name>
    <name type="common">Sword bean</name>
    <name type="synonym">Dolichos gladiatus</name>
    <dbReference type="NCBI Taxonomy" id="3824"/>
    <lineage>
        <taxon>Eukaryota</taxon>
        <taxon>Viridiplantae</taxon>
        <taxon>Streptophyta</taxon>
        <taxon>Embryophyta</taxon>
        <taxon>Tracheophyta</taxon>
        <taxon>Spermatophyta</taxon>
        <taxon>Magnoliopsida</taxon>
        <taxon>eudicotyledons</taxon>
        <taxon>Gunneridae</taxon>
        <taxon>Pentapetalae</taxon>
        <taxon>rosids</taxon>
        <taxon>fabids</taxon>
        <taxon>Fabales</taxon>
        <taxon>Fabaceae</taxon>
        <taxon>Papilionoideae</taxon>
        <taxon>50 kb inversion clade</taxon>
        <taxon>NPAAA clade</taxon>
        <taxon>indigoferoid/millettioid clade</taxon>
        <taxon>Phaseoleae</taxon>
        <taxon>Canavalia</taxon>
    </lineage>
</organism>
<protein>
    <recommendedName>
        <fullName evidence="2">non-specific serine/threonine protein kinase</fullName>
        <ecNumber evidence="2">2.7.11.1</ecNumber>
    </recommendedName>
</protein>
<dbReference type="Pfam" id="PF13947">
    <property type="entry name" value="GUB_WAK_bind"/>
    <property type="match status" value="1"/>
</dbReference>
<dbReference type="GO" id="GO:0016020">
    <property type="term" value="C:membrane"/>
    <property type="evidence" value="ECO:0007669"/>
    <property type="project" value="UniProtKB-SubCell"/>
</dbReference>
<comment type="subcellular location">
    <subcellularLocation>
        <location evidence="1">Membrane</location>
        <topology evidence="1">Single-pass membrane protein</topology>
    </subcellularLocation>
</comment>
<dbReference type="AlphaFoldDB" id="A0AAN9QMC1"/>
<evidence type="ECO:0000259" key="9">
    <source>
        <dbReference type="Pfam" id="PF13947"/>
    </source>
</evidence>
<comment type="catalytic activity">
    <reaction evidence="5">
        <text>L-threonyl-[protein] + ATP = O-phospho-L-threonyl-[protein] + ADP + H(+)</text>
        <dbReference type="Rhea" id="RHEA:46608"/>
        <dbReference type="Rhea" id="RHEA-COMP:11060"/>
        <dbReference type="Rhea" id="RHEA-COMP:11605"/>
        <dbReference type="ChEBI" id="CHEBI:15378"/>
        <dbReference type="ChEBI" id="CHEBI:30013"/>
        <dbReference type="ChEBI" id="CHEBI:30616"/>
        <dbReference type="ChEBI" id="CHEBI:61977"/>
        <dbReference type="ChEBI" id="CHEBI:456216"/>
        <dbReference type="EC" id="2.7.11.1"/>
    </reaction>
</comment>
<feature type="signal peptide" evidence="8">
    <location>
        <begin position="1"/>
        <end position="28"/>
    </location>
</feature>
<dbReference type="GO" id="GO:0030247">
    <property type="term" value="F:polysaccharide binding"/>
    <property type="evidence" value="ECO:0007669"/>
    <property type="project" value="InterPro"/>
</dbReference>
<dbReference type="EC" id="2.7.11.1" evidence="2"/>
<feature type="chain" id="PRO_5042842430" description="non-specific serine/threonine protein kinase" evidence="8">
    <location>
        <begin position="29"/>
        <end position="248"/>
    </location>
</feature>
<comment type="catalytic activity">
    <reaction evidence="6">
        <text>L-seryl-[protein] + ATP = O-phospho-L-seryl-[protein] + ADP + H(+)</text>
        <dbReference type="Rhea" id="RHEA:17989"/>
        <dbReference type="Rhea" id="RHEA-COMP:9863"/>
        <dbReference type="Rhea" id="RHEA-COMP:11604"/>
        <dbReference type="ChEBI" id="CHEBI:15378"/>
        <dbReference type="ChEBI" id="CHEBI:29999"/>
        <dbReference type="ChEBI" id="CHEBI:30616"/>
        <dbReference type="ChEBI" id="CHEBI:83421"/>
        <dbReference type="ChEBI" id="CHEBI:456216"/>
        <dbReference type="EC" id="2.7.11.1"/>
    </reaction>
</comment>
<evidence type="ECO:0000256" key="4">
    <source>
        <dbReference type="ARBA" id="ARBA00023180"/>
    </source>
</evidence>
<keyword evidence="4" id="KW-0325">Glycoprotein</keyword>